<sequence>MKKTHKTPFALAMSASLLPFAANAVQSDSNPFAMQDLSSGYMQTAEAEKDGASKMKDGACGEGKCGGQMMDKASDKKAIEAVCAGKKTAPAPAGDKADDSNKSEPAK</sequence>
<evidence type="ECO:0000256" key="2">
    <source>
        <dbReference type="SAM" id="SignalP"/>
    </source>
</evidence>
<dbReference type="Proteomes" id="UP001524499">
    <property type="component" value="Unassembled WGS sequence"/>
</dbReference>
<proteinExistence type="predicted"/>
<protein>
    <recommendedName>
        <fullName evidence="5">Low-complexity protein</fullName>
    </recommendedName>
</protein>
<name>A0ABT1TE98_9GAMM</name>
<evidence type="ECO:0000313" key="4">
    <source>
        <dbReference type="Proteomes" id="UP001524499"/>
    </source>
</evidence>
<feature type="region of interest" description="Disordered" evidence="1">
    <location>
        <begin position="44"/>
        <end position="71"/>
    </location>
</feature>
<reference evidence="3 4" key="1">
    <citation type="submission" date="2022-07" db="EMBL/GenBank/DDBJ databases">
        <title>Methylomonas rivi sp. nov., Methylomonas rosea sp. nov., Methylomonas aureus sp. nov. and Methylomonas subterranea sp. nov., four novel methanotrophs isolated from a freshwater creek and the deep terrestrial subsurface.</title>
        <authorList>
            <person name="Abin C."/>
            <person name="Sankaranarayanan K."/>
            <person name="Garner C."/>
            <person name="Sindelar R."/>
            <person name="Kotary K."/>
            <person name="Garner R."/>
            <person name="Barclay S."/>
            <person name="Lawson P."/>
            <person name="Krumholz L."/>
        </authorList>
    </citation>
    <scope>NUCLEOTIDE SEQUENCE [LARGE SCALE GENOMIC DNA]</scope>
    <source>
        <strain evidence="3 4">SURF-2</strain>
    </source>
</reference>
<accession>A0ABT1TE98</accession>
<comment type="caution">
    <text evidence="3">The sequence shown here is derived from an EMBL/GenBank/DDBJ whole genome shotgun (WGS) entry which is preliminary data.</text>
</comment>
<feature type="compositionally biased region" description="Basic and acidic residues" evidence="1">
    <location>
        <begin position="95"/>
        <end position="107"/>
    </location>
</feature>
<keyword evidence="2" id="KW-0732">Signal</keyword>
<gene>
    <name evidence="3" type="ORF">NP590_05715</name>
</gene>
<keyword evidence="4" id="KW-1185">Reference proteome</keyword>
<evidence type="ECO:0000313" key="3">
    <source>
        <dbReference type="EMBL" id="MCQ8103593.1"/>
    </source>
</evidence>
<feature type="compositionally biased region" description="Basic and acidic residues" evidence="1">
    <location>
        <begin position="46"/>
        <end position="59"/>
    </location>
</feature>
<feature type="signal peptide" evidence="2">
    <location>
        <begin position="1"/>
        <end position="24"/>
    </location>
</feature>
<organism evidence="3 4">
    <name type="scientific">Methylomonas subterranea</name>
    <dbReference type="NCBI Taxonomy" id="2952225"/>
    <lineage>
        <taxon>Bacteria</taxon>
        <taxon>Pseudomonadati</taxon>
        <taxon>Pseudomonadota</taxon>
        <taxon>Gammaproteobacteria</taxon>
        <taxon>Methylococcales</taxon>
        <taxon>Methylococcaceae</taxon>
        <taxon>Methylomonas</taxon>
    </lineage>
</organism>
<dbReference type="RefSeq" id="WP_256601302.1">
    <property type="nucleotide sequence ID" value="NZ_JANIBJ010000008.1"/>
</dbReference>
<feature type="region of interest" description="Disordered" evidence="1">
    <location>
        <begin position="87"/>
        <end position="107"/>
    </location>
</feature>
<evidence type="ECO:0008006" key="5">
    <source>
        <dbReference type="Google" id="ProtNLM"/>
    </source>
</evidence>
<dbReference type="EMBL" id="JANIBJ010000008">
    <property type="protein sequence ID" value="MCQ8103593.1"/>
    <property type="molecule type" value="Genomic_DNA"/>
</dbReference>
<evidence type="ECO:0000256" key="1">
    <source>
        <dbReference type="SAM" id="MobiDB-lite"/>
    </source>
</evidence>
<feature type="chain" id="PRO_5045878174" description="Low-complexity protein" evidence="2">
    <location>
        <begin position="25"/>
        <end position="107"/>
    </location>
</feature>